<dbReference type="EMBL" id="BGZK01000023">
    <property type="protein sequence ID" value="GBP06589.1"/>
    <property type="molecule type" value="Genomic_DNA"/>
</dbReference>
<keyword evidence="1" id="KW-0732">Signal</keyword>
<sequence>MGGVRQIRVCRRRAHALRLLQLSILLHLQSATCEAANSRPGRRGVSPDEQIASVLETSMRWPTLAARAIDH</sequence>
<organism evidence="2 3">
    <name type="scientific">Eumeta variegata</name>
    <name type="common">Bagworm moth</name>
    <name type="synonym">Eumeta japonica</name>
    <dbReference type="NCBI Taxonomy" id="151549"/>
    <lineage>
        <taxon>Eukaryota</taxon>
        <taxon>Metazoa</taxon>
        <taxon>Ecdysozoa</taxon>
        <taxon>Arthropoda</taxon>
        <taxon>Hexapoda</taxon>
        <taxon>Insecta</taxon>
        <taxon>Pterygota</taxon>
        <taxon>Neoptera</taxon>
        <taxon>Endopterygota</taxon>
        <taxon>Lepidoptera</taxon>
        <taxon>Glossata</taxon>
        <taxon>Ditrysia</taxon>
        <taxon>Tineoidea</taxon>
        <taxon>Psychidae</taxon>
        <taxon>Oiketicinae</taxon>
        <taxon>Eumeta</taxon>
    </lineage>
</organism>
<evidence type="ECO:0000256" key="1">
    <source>
        <dbReference type="SAM" id="SignalP"/>
    </source>
</evidence>
<accession>A0A4C1SWN0</accession>
<gene>
    <name evidence="2" type="ORF">EVAR_92578_1</name>
</gene>
<evidence type="ECO:0008006" key="4">
    <source>
        <dbReference type="Google" id="ProtNLM"/>
    </source>
</evidence>
<keyword evidence="3" id="KW-1185">Reference proteome</keyword>
<feature type="signal peptide" evidence="1">
    <location>
        <begin position="1"/>
        <end position="35"/>
    </location>
</feature>
<name>A0A4C1SWN0_EUMVA</name>
<dbReference type="AlphaFoldDB" id="A0A4C1SWN0"/>
<protein>
    <recommendedName>
        <fullName evidence="4">Secreted protein</fullName>
    </recommendedName>
</protein>
<reference evidence="2 3" key="1">
    <citation type="journal article" date="2019" name="Commun. Biol.">
        <title>The bagworm genome reveals a unique fibroin gene that provides high tensile strength.</title>
        <authorList>
            <person name="Kono N."/>
            <person name="Nakamura H."/>
            <person name="Ohtoshi R."/>
            <person name="Tomita M."/>
            <person name="Numata K."/>
            <person name="Arakawa K."/>
        </authorList>
    </citation>
    <scope>NUCLEOTIDE SEQUENCE [LARGE SCALE GENOMIC DNA]</scope>
</reference>
<evidence type="ECO:0000313" key="2">
    <source>
        <dbReference type="EMBL" id="GBP06589.1"/>
    </source>
</evidence>
<evidence type="ECO:0000313" key="3">
    <source>
        <dbReference type="Proteomes" id="UP000299102"/>
    </source>
</evidence>
<proteinExistence type="predicted"/>
<comment type="caution">
    <text evidence="2">The sequence shown here is derived from an EMBL/GenBank/DDBJ whole genome shotgun (WGS) entry which is preliminary data.</text>
</comment>
<dbReference type="Proteomes" id="UP000299102">
    <property type="component" value="Unassembled WGS sequence"/>
</dbReference>
<feature type="chain" id="PRO_5020040492" description="Secreted protein" evidence="1">
    <location>
        <begin position="36"/>
        <end position="71"/>
    </location>
</feature>